<evidence type="ECO:0000313" key="10">
    <source>
        <dbReference type="EMBL" id="KMZ60457.1"/>
    </source>
</evidence>
<evidence type="ECO:0000256" key="7">
    <source>
        <dbReference type="SAM" id="Phobius"/>
    </source>
</evidence>
<dbReference type="Pfam" id="PF08880">
    <property type="entry name" value="QLQ"/>
    <property type="match status" value="1"/>
</dbReference>
<keyword evidence="3 4" id="KW-0539">Nucleus</keyword>
<evidence type="ECO:0000256" key="6">
    <source>
        <dbReference type="SAM" id="MobiDB-lite"/>
    </source>
</evidence>
<dbReference type="AlphaFoldDB" id="A0A0K9NWP0"/>
<proteinExistence type="inferred from homology"/>
<sequence length="242" mass="26984">MMMMMMSGSNGGAGGNSTSNSTNNNKYPFTASQWQELENQALIFKYMACGYPIPSDLILHIRRSVLMDSTTAASLFPLQPTIGGWGCYQMSGGRKVTEDPEPGRCRRTDGKKWRCSKEACQDSKYCERHMHRGKNRSRKPVEMSLNTSNSSNNNNSSNGTNTYSGSSSLSIPITPASENNNNNNQPSSYPYGPYSSYSIRPPVMGLATHKDWRLVLCLFDLLIFFIHISYLETTMTTDTTMD</sequence>
<evidence type="ECO:0000259" key="9">
    <source>
        <dbReference type="PROSITE" id="PS51667"/>
    </source>
</evidence>
<evidence type="ECO:0000313" key="11">
    <source>
        <dbReference type="Proteomes" id="UP000036987"/>
    </source>
</evidence>
<accession>A0A0K9NWP0</accession>
<dbReference type="GO" id="GO:0005634">
    <property type="term" value="C:nucleus"/>
    <property type="evidence" value="ECO:0007669"/>
    <property type="project" value="UniProtKB-SubCell"/>
</dbReference>
<feature type="region of interest" description="Disordered" evidence="6">
    <location>
        <begin position="129"/>
        <end position="188"/>
    </location>
</feature>
<comment type="subcellular location">
    <subcellularLocation>
        <location evidence="1 4 5">Nucleus</location>
    </subcellularLocation>
</comment>
<comment type="similarity">
    <text evidence="2 5">Belongs to the GRF family.</text>
</comment>
<gene>
    <name evidence="10" type="ORF">ZOSMA_59G00170</name>
</gene>
<feature type="short sequence motif" description="Bipartite nuclear localization signal" evidence="4">
    <location>
        <begin position="132"/>
        <end position="139"/>
    </location>
</feature>
<dbReference type="STRING" id="29655.A0A0K9NWP0"/>
<keyword evidence="5" id="KW-0010">Activator</keyword>
<dbReference type="EMBL" id="LFYR01001622">
    <property type="protein sequence ID" value="KMZ60457.1"/>
    <property type="molecule type" value="Genomic_DNA"/>
</dbReference>
<feature type="compositionally biased region" description="Low complexity" evidence="6">
    <location>
        <begin position="144"/>
        <end position="188"/>
    </location>
</feature>
<evidence type="ECO:0000256" key="5">
    <source>
        <dbReference type="RuleBase" id="RU367127"/>
    </source>
</evidence>
<dbReference type="SMART" id="SM00951">
    <property type="entry name" value="QLQ"/>
    <property type="match status" value="1"/>
</dbReference>
<feature type="compositionally biased region" description="Basic residues" evidence="6">
    <location>
        <begin position="129"/>
        <end position="138"/>
    </location>
</feature>
<dbReference type="PROSITE" id="PS51667">
    <property type="entry name" value="WRC"/>
    <property type="match status" value="1"/>
</dbReference>
<name>A0A0K9NWP0_ZOSMR</name>
<keyword evidence="7" id="KW-1133">Transmembrane helix</keyword>
<protein>
    <recommendedName>
        <fullName evidence="5">Growth-regulating factor</fullName>
    </recommendedName>
</protein>
<keyword evidence="11" id="KW-1185">Reference proteome</keyword>
<dbReference type="Pfam" id="PF08879">
    <property type="entry name" value="WRC"/>
    <property type="match status" value="1"/>
</dbReference>
<feature type="short sequence motif" description="Bipartite nuclear localization signal" evidence="4">
    <location>
        <begin position="104"/>
        <end position="114"/>
    </location>
</feature>
<dbReference type="Proteomes" id="UP000036987">
    <property type="component" value="Unassembled WGS sequence"/>
</dbReference>
<dbReference type="OrthoDB" id="1927209at2759"/>
<evidence type="ECO:0000256" key="2">
    <source>
        <dbReference type="ARBA" id="ARBA00008122"/>
    </source>
</evidence>
<dbReference type="GO" id="GO:0006351">
    <property type="term" value="P:DNA-templated transcription"/>
    <property type="evidence" value="ECO:0007669"/>
    <property type="project" value="UniProtKB-UniRule"/>
</dbReference>
<comment type="function">
    <text evidence="5">Transcription activator.</text>
</comment>
<dbReference type="GO" id="GO:0006355">
    <property type="term" value="P:regulation of DNA-templated transcription"/>
    <property type="evidence" value="ECO:0007669"/>
    <property type="project" value="InterPro"/>
</dbReference>
<comment type="caution">
    <text evidence="10">The sequence shown here is derived from an EMBL/GenBank/DDBJ whole genome shotgun (WGS) entry which is preliminary data.</text>
</comment>
<keyword evidence="5" id="KW-0805">Transcription regulation</keyword>
<dbReference type="InterPro" id="IPR014977">
    <property type="entry name" value="WRC_dom"/>
</dbReference>
<evidence type="ECO:0000259" key="8">
    <source>
        <dbReference type="PROSITE" id="PS51666"/>
    </source>
</evidence>
<dbReference type="GO" id="GO:0032502">
    <property type="term" value="P:developmental process"/>
    <property type="evidence" value="ECO:0007669"/>
    <property type="project" value="InterPro"/>
</dbReference>
<keyword evidence="7" id="KW-0472">Membrane</keyword>
<evidence type="ECO:0000256" key="3">
    <source>
        <dbReference type="ARBA" id="ARBA00023242"/>
    </source>
</evidence>
<reference evidence="11" key="1">
    <citation type="journal article" date="2016" name="Nature">
        <title>The genome of the seagrass Zostera marina reveals angiosperm adaptation to the sea.</title>
        <authorList>
            <person name="Olsen J.L."/>
            <person name="Rouze P."/>
            <person name="Verhelst B."/>
            <person name="Lin Y.-C."/>
            <person name="Bayer T."/>
            <person name="Collen J."/>
            <person name="Dattolo E."/>
            <person name="De Paoli E."/>
            <person name="Dittami S."/>
            <person name="Maumus F."/>
            <person name="Michel G."/>
            <person name="Kersting A."/>
            <person name="Lauritano C."/>
            <person name="Lohaus R."/>
            <person name="Toepel M."/>
            <person name="Tonon T."/>
            <person name="Vanneste K."/>
            <person name="Amirebrahimi M."/>
            <person name="Brakel J."/>
            <person name="Bostroem C."/>
            <person name="Chovatia M."/>
            <person name="Grimwood J."/>
            <person name="Jenkins J.W."/>
            <person name="Jueterbock A."/>
            <person name="Mraz A."/>
            <person name="Stam W.T."/>
            <person name="Tice H."/>
            <person name="Bornberg-Bauer E."/>
            <person name="Green P.J."/>
            <person name="Pearson G.A."/>
            <person name="Procaccini G."/>
            <person name="Duarte C.M."/>
            <person name="Schmutz J."/>
            <person name="Reusch T.B.H."/>
            <person name="Van de Peer Y."/>
        </authorList>
    </citation>
    <scope>NUCLEOTIDE SEQUENCE [LARGE SCALE GENOMIC DNA]</scope>
    <source>
        <strain evidence="11">cv. Finnish</strain>
    </source>
</reference>
<feature type="domain" description="QLQ" evidence="8">
    <location>
        <begin position="28"/>
        <end position="63"/>
    </location>
</feature>
<dbReference type="PROSITE" id="PS51666">
    <property type="entry name" value="QLQ"/>
    <property type="match status" value="1"/>
</dbReference>
<dbReference type="InterPro" id="IPR031137">
    <property type="entry name" value="GRF"/>
</dbReference>
<comment type="domain">
    <text evidence="5">The QLQ domain and WRC domain may be involved in protein-protein interaction and DNA-binding, respectively.</text>
</comment>
<organism evidence="10 11">
    <name type="scientific">Zostera marina</name>
    <name type="common">Eelgrass</name>
    <dbReference type="NCBI Taxonomy" id="29655"/>
    <lineage>
        <taxon>Eukaryota</taxon>
        <taxon>Viridiplantae</taxon>
        <taxon>Streptophyta</taxon>
        <taxon>Embryophyta</taxon>
        <taxon>Tracheophyta</taxon>
        <taxon>Spermatophyta</taxon>
        <taxon>Magnoliopsida</taxon>
        <taxon>Liliopsida</taxon>
        <taxon>Zosteraceae</taxon>
        <taxon>Zostera</taxon>
    </lineage>
</organism>
<keyword evidence="7" id="KW-0812">Transmembrane</keyword>
<evidence type="ECO:0000256" key="1">
    <source>
        <dbReference type="ARBA" id="ARBA00004123"/>
    </source>
</evidence>
<dbReference type="PANTHER" id="PTHR31602">
    <property type="entry name" value="GROWTH-REGULATING FACTOR 5"/>
    <property type="match status" value="1"/>
</dbReference>
<dbReference type="PANTHER" id="PTHR31602:SF112">
    <property type="entry name" value="GROWTH-REGULATING FACTOR"/>
    <property type="match status" value="1"/>
</dbReference>
<keyword evidence="5" id="KW-0804">Transcription</keyword>
<evidence type="ECO:0000256" key="4">
    <source>
        <dbReference type="PROSITE-ProRule" id="PRU01002"/>
    </source>
</evidence>
<dbReference type="GO" id="GO:0005524">
    <property type="term" value="F:ATP binding"/>
    <property type="evidence" value="ECO:0007669"/>
    <property type="project" value="UniProtKB-UniRule"/>
</dbReference>
<dbReference type="InterPro" id="IPR014978">
    <property type="entry name" value="Gln-Leu-Gln_QLQ"/>
</dbReference>
<feature type="domain" description="WRC" evidence="9">
    <location>
        <begin position="99"/>
        <end position="143"/>
    </location>
</feature>
<feature type="transmembrane region" description="Helical" evidence="7">
    <location>
        <begin position="214"/>
        <end position="231"/>
    </location>
</feature>
<dbReference type="OMA" id="IFFIHIS"/>